<keyword evidence="6 8" id="KW-0408">Iron</keyword>
<protein>
    <submittedName>
        <fullName evidence="9">Fumitremorgin C synthase</fullName>
    </submittedName>
</protein>
<dbReference type="PRINTS" id="PR00463">
    <property type="entry name" value="EP450I"/>
</dbReference>
<keyword evidence="4 8" id="KW-0479">Metal-binding</keyword>
<dbReference type="AlphaFoldDB" id="A0A3D8RZ73"/>
<evidence type="ECO:0000313" key="10">
    <source>
        <dbReference type="Proteomes" id="UP000256645"/>
    </source>
</evidence>
<dbReference type="InterPro" id="IPR036396">
    <property type="entry name" value="Cyt_P450_sf"/>
</dbReference>
<keyword evidence="3 8" id="KW-0349">Heme</keyword>
<dbReference type="GO" id="GO:0020037">
    <property type="term" value="F:heme binding"/>
    <property type="evidence" value="ECO:0007669"/>
    <property type="project" value="InterPro"/>
</dbReference>
<dbReference type="PRINTS" id="PR00385">
    <property type="entry name" value="P450"/>
</dbReference>
<comment type="caution">
    <text evidence="9">The sequence shown here is derived from an EMBL/GenBank/DDBJ whole genome shotgun (WGS) entry which is preliminary data.</text>
</comment>
<dbReference type="InterPro" id="IPR001128">
    <property type="entry name" value="Cyt_P450"/>
</dbReference>
<keyword evidence="7" id="KW-0503">Monooxygenase</keyword>
<evidence type="ECO:0000256" key="8">
    <source>
        <dbReference type="PIRSR" id="PIRSR602401-1"/>
    </source>
</evidence>
<keyword evidence="10" id="KW-1185">Reference proteome</keyword>
<dbReference type="Gene3D" id="1.10.630.10">
    <property type="entry name" value="Cytochrome P450"/>
    <property type="match status" value="1"/>
</dbReference>
<evidence type="ECO:0000256" key="3">
    <source>
        <dbReference type="ARBA" id="ARBA00022617"/>
    </source>
</evidence>
<dbReference type="Pfam" id="PF00067">
    <property type="entry name" value="p450"/>
    <property type="match status" value="1"/>
</dbReference>
<dbReference type="GO" id="GO:0005506">
    <property type="term" value="F:iron ion binding"/>
    <property type="evidence" value="ECO:0007669"/>
    <property type="project" value="InterPro"/>
</dbReference>
<feature type="binding site" description="axial binding residue" evidence="8">
    <location>
        <position position="442"/>
    </location>
    <ligand>
        <name>heme</name>
        <dbReference type="ChEBI" id="CHEBI:30413"/>
    </ligand>
    <ligandPart>
        <name>Fe</name>
        <dbReference type="ChEBI" id="CHEBI:18248"/>
    </ligandPart>
</feature>
<name>A0A3D8RZ73_9HELO</name>
<dbReference type="PANTHER" id="PTHR46300">
    <property type="entry name" value="P450, PUTATIVE (EUROFUNG)-RELATED-RELATED"/>
    <property type="match status" value="1"/>
</dbReference>
<dbReference type="OrthoDB" id="1470350at2759"/>
<keyword evidence="5" id="KW-0560">Oxidoreductase</keyword>
<evidence type="ECO:0000256" key="4">
    <source>
        <dbReference type="ARBA" id="ARBA00022723"/>
    </source>
</evidence>
<evidence type="ECO:0000256" key="2">
    <source>
        <dbReference type="ARBA" id="ARBA00010617"/>
    </source>
</evidence>
<evidence type="ECO:0000256" key="6">
    <source>
        <dbReference type="ARBA" id="ARBA00023004"/>
    </source>
</evidence>
<comment type="similarity">
    <text evidence="2">Belongs to the cytochrome P450 family.</text>
</comment>
<dbReference type="Proteomes" id="UP000256645">
    <property type="component" value="Unassembled WGS sequence"/>
</dbReference>
<sequence length="536" mass="60289">MTYWLACLVIGLLGFLLFKQLCTYLLDVPLPPGPPPLPLIGNVHQAPRSHAWLQYHEWSKKYGPVMYLNMAGQSVVILSTTQAATDLLNRRSAQYSDRPRLVVAGEMVTKGLHMLLRPYNARYRLHQRMGSPLLNLRASNAYRPLQDLESKQLLFDLLAGYDRENERGIDPEHWLERMTASIIYALLYGYRLKTGDEQELIAAKHVQAEAVKNLEPGAHLVDSFPVLRYLPEPLAPWKKPAELLYQLERDLHLSNLDRGLASTGWTFSKHMKASPEARDMSVEELAFHLGILANAALDTSTITMLWFVVACITQDTGFVAKAQKLLDEVVGRNRLPSFEDRSRLVYIDAIMNEVLRWRPTVTGGAPHATRTKDVYQGYRIPANSVVLANHWAIVREESVFGQNPEAFLPERWIVGGEDNVKASDNSIKDLPSTGFGFGRRVCTGQHIARNSLFITFARLLWAFDIEAGISGETGKRATVDPMASTPSFTAKPLPLKAVFRPRGRWVRDLITNDCDTHMLNLAEILDQAAADRTVKV</sequence>
<evidence type="ECO:0000256" key="5">
    <source>
        <dbReference type="ARBA" id="ARBA00023002"/>
    </source>
</evidence>
<dbReference type="SUPFAM" id="SSF48264">
    <property type="entry name" value="Cytochrome P450"/>
    <property type="match status" value="1"/>
</dbReference>
<dbReference type="PANTHER" id="PTHR46300:SF1">
    <property type="entry name" value="P450, PUTATIVE (EUROFUNG)-RELATED"/>
    <property type="match status" value="1"/>
</dbReference>
<evidence type="ECO:0000256" key="7">
    <source>
        <dbReference type="ARBA" id="ARBA00023033"/>
    </source>
</evidence>
<comment type="cofactor">
    <cofactor evidence="1 8">
        <name>heme</name>
        <dbReference type="ChEBI" id="CHEBI:30413"/>
    </cofactor>
</comment>
<proteinExistence type="inferred from homology"/>
<dbReference type="EMBL" id="PDLM01000004">
    <property type="protein sequence ID" value="RDW79359.1"/>
    <property type="molecule type" value="Genomic_DNA"/>
</dbReference>
<dbReference type="STRING" id="1849047.A0A3D8RZ73"/>
<accession>A0A3D8RZ73</accession>
<reference evidence="9 10" key="1">
    <citation type="journal article" date="2018" name="IMA Fungus">
        <title>IMA Genome-F 9: Draft genome sequence of Annulohypoxylon stygium, Aspergillus mulundensis, Berkeleyomyces basicola (syn. Thielaviopsis basicola), Ceratocystis smalleyi, two Cercospora beticola strains, Coleophoma cylindrospora, Fusarium fracticaudum, Phialophora cf. hyalina, and Morchella septimelata.</title>
        <authorList>
            <person name="Wingfield B.D."/>
            <person name="Bills G.F."/>
            <person name="Dong Y."/>
            <person name="Huang W."/>
            <person name="Nel W.J."/>
            <person name="Swalarsk-Parry B.S."/>
            <person name="Vaghefi N."/>
            <person name="Wilken P.M."/>
            <person name="An Z."/>
            <person name="de Beer Z.W."/>
            <person name="De Vos L."/>
            <person name="Chen L."/>
            <person name="Duong T.A."/>
            <person name="Gao Y."/>
            <person name="Hammerbacher A."/>
            <person name="Kikkert J.R."/>
            <person name="Li Y."/>
            <person name="Li H."/>
            <person name="Li K."/>
            <person name="Li Q."/>
            <person name="Liu X."/>
            <person name="Ma X."/>
            <person name="Naidoo K."/>
            <person name="Pethybridge S.J."/>
            <person name="Sun J."/>
            <person name="Steenkamp E.T."/>
            <person name="van der Nest M.A."/>
            <person name="van Wyk S."/>
            <person name="Wingfield M.J."/>
            <person name="Xiong C."/>
            <person name="Yue Q."/>
            <person name="Zhang X."/>
        </authorList>
    </citation>
    <scope>NUCLEOTIDE SEQUENCE [LARGE SCALE GENOMIC DNA]</scope>
    <source>
        <strain evidence="9 10">BP6252</strain>
    </source>
</reference>
<gene>
    <name evidence="9" type="ORF">BP6252_03997</name>
</gene>
<evidence type="ECO:0000313" key="9">
    <source>
        <dbReference type="EMBL" id="RDW79359.1"/>
    </source>
</evidence>
<evidence type="ECO:0000256" key="1">
    <source>
        <dbReference type="ARBA" id="ARBA00001971"/>
    </source>
</evidence>
<dbReference type="GO" id="GO:0004497">
    <property type="term" value="F:monooxygenase activity"/>
    <property type="evidence" value="ECO:0007669"/>
    <property type="project" value="UniProtKB-KW"/>
</dbReference>
<dbReference type="GO" id="GO:0016705">
    <property type="term" value="F:oxidoreductase activity, acting on paired donors, with incorporation or reduction of molecular oxygen"/>
    <property type="evidence" value="ECO:0007669"/>
    <property type="project" value="InterPro"/>
</dbReference>
<organism evidence="9 10">
    <name type="scientific">Coleophoma cylindrospora</name>
    <dbReference type="NCBI Taxonomy" id="1849047"/>
    <lineage>
        <taxon>Eukaryota</taxon>
        <taxon>Fungi</taxon>
        <taxon>Dikarya</taxon>
        <taxon>Ascomycota</taxon>
        <taxon>Pezizomycotina</taxon>
        <taxon>Leotiomycetes</taxon>
        <taxon>Helotiales</taxon>
        <taxon>Dermateaceae</taxon>
        <taxon>Coleophoma</taxon>
    </lineage>
</organism>
<dbReference type="CDD" id="cd11065">
    <property type="entry name" value="CYP64-like"/>
    <property type="match status" value="1"/>
</dbReference>
<dbReference type="InterPro" id="IPR002401">
    <property type="entry name" value="Cyt_P450_E_grp-I"/>
</dbReference>
<dbReference type="InterPro" id="IPR050364">
    <property type="entry name" value="Cytochrome_P450_fung"/>
</dbReference>